<protein>
    <submittedName>
        <fullName evidence="1">Uncharacterized protein</fullName>
    </submittedName>
</protein>
<proteinExistence type="predicted"/>
<reference evidence="1 2" key="1">
    <citation type="journal article" date="2020" name="Cell">
        <title>Large-Scale Comparative Analyses of Tick Genomes Elucidate Their Genetic Diversity and Vector Capacities.</title>
        <authorList>
            <consortium name="Tick Genome and Microbiome Consortium (TIGMIC)"/>
            <person name="Jia N."/>
            <person name="Wang J."/>
            <person name="Shi W."/>
            <person name="Du L."/>
            <person name="Sun Y."/>
            <person name="Zhan W."/>
            <person name="Jiang J.F."/>
            <person name="Wang Q."/>
            <person name="Zhang B."/>
            <person name="Ji P."/>
            <person name="Bell-Sakyi L."/>
            <person name="Cui X.M."/>
            <person name="Yuan T.T."/>
            <person name="Jiang B.G."/>
            <person name="Yang W.F."/>
            <person name="Lam T.T."/>
            <person name="Chang Q.C."/>
            <person name="Ding S.J."/>
            <person name="Wang X.J."/>
            <person name="Zhu J.G."/>
            <person name="Ruan X.D."/>
            <person name="Zhao L."/>
            <person name="Wei J.T."/>
            <person name="Ye R.Z."/>
            <person name="Que T.C."/>
            <person name="Du C.H."/>
            <person name="Zhou Y.H."/>
            <person name="Cheng J.X."/>
            <person name="Dai P.F."/>
            <person name="Guo W.B."/>
            <person name="Han X.H."/>
            <person name="Huang E.J."/>
            <person name="Li L.F."/>
            <person name="Wei W."/>
            <person name="Gao Y.C."/>
            <person name="Liu J.Z."/>
            <person name="Shao H.Z."/>
            <person name="Wang X."/>
            <person name="Wang C.C."/>
            <person name="Yang T.C."/>
            <person name="Huo Q.B."/>
            <person name="Li W."/>
            <person name="Chen H.Y."/>
            <person name="Chen S.E."/>
            <person name="Zhou L.G."/>
            <person name="Ni X.B."/>
            <person name="Tian J.H."/>
            <person name="Sheng Y."/>
            <person name="Liu T."/>
            <person name="Pan Y.S."/>
            <person name="Xia L.Y."/>
            <person name="Li J."/>
            <person name="Zhao F."/>
            <person name="Cao W.C."/>
        </authorList>
    </citation>
    <scope>NUCLEOTIDE SEQUENCE [LARGE SCALE GENOMIC DNA]</scope>
    <source>
        <strain evidence="1">HaeL-2018</strain>
    </source>
</reference>
<keyword evidence="2" id="KW-1185">Reference proteome</keyword>
<dbReference type="OrthoDB" id="6511177at2759"/>
<dbReference type="VEuPathDB" id="VectorBase:HLOH_048865"/>
<gene>
    <name evidence="1" type="ORF">HPB48_011450</name>
</gene>
<dbReference type="EMBL" id="JABSTR010000001">
    <property type="protein sequence ID" value="KAH9360169.1"/>
    <property type="molecule type" value="Genomic_DNA"/>
</dbReference>
<organism evidence="1 2">
    <name type="scientific">Haemaphysalis longicornis</name>
    <name type="common">Bush tick</name>
    <dbReference type="NCBI Taxonomy" id="44386"/>
    <lineage>
        <taxon>Eukaryota</taxon>
        <taxon>Metazoa</taxon>
        <taxon>Ecdysozoa</taxon>
        <taxon>Arthropoda</taxon>
        <taxon>Chelicerata</taxon>
        <taxon>Arachnida</taxon>
        <taxon>Acari</taxon>
        <taxon>Parasitiformes</taxon>
        <taxon>Ixodida</taxon>
        <taxon>Ixodoidea</taxon>
        <taxon>Ixodidae</taxon>
        <taxon>Haemaphysalinae</taxon>
        <taxon>Haemaphysalis</taxon>
    </lineage>
</organism>
<evidence type="ECO:0000313" key="1">
    <source>
        <dbReference type="EMBL" id="KAH9360169.1"/>
    </source>
</evidence>
<sequence>MITRVTSKNYGMKQTETTKLVRAFLVFRYTHVVPFLNLNPKEEDGLDRAQRKCIKLYLGLAVSTSNERLMALGVRNTTRQLVDAQRITQQVHLTTMTETDRVILNRLDINPRPRC</sequence>
<comment type="caution">
    <text evidence="1">The sequence shown here is derived from an EMBL/GenBank/DDBJ whole genome shotgun (WGS) entry which is preliminary data.</text>
</comment>
<dbReference type="Proteomes" id="UP000821853">
    <property type="component" value="Chromosome 1"/>
</dbReference>
<dbReference type="AlphaFoldDB" id="A0A9J6FCX0"/>
<name>A0A9J6FCX0_HAELO</name>
<evidence type="ECO:0000313" key="2">
    <source>
        <dbReference type="Proteomes" id="UP000821853"/>
    </source>
</evidence>
<accession>A0A9J6FCX0</accession>